<keyword evidence="1" id="KW-0646">Protease inhibitor</keyword>
<dbReference type="Pfam" id="PF09394">
    <property type="entry name" value="Inhibitor_I42"/>
    <property type="match status" value="1"/>
</dbReference>
<dbReference type="GO" id="GO:0004869">
    <property type="term" value="F:cysteine-type endopeptidase inhibitor activity"/>
    <property type="evidence" value="ECO:0007669"/>
    <property type="project" value="UniProtKB-KW"/>
</dbReference>
<dbReference type="Proteomes" id="UP001050975">
    <property type="component" value="Unassembled WGS sequence"/>
</dbReference>
<keyword evidence="5" id="KW-1185">Reference proteome</keyword>
<evidence type="ECO:0000313" key="4">
    <source>
        <dbReference type="EMBL" id="GET40815.1"/>
    </source>
</evidence>
<feature type="domain" description="Proteinase inhibitor I42 chagasin" evidence="3">
    <location>
        <begin position="61"/>
        <end position="147"/>
    </location>
</feature>
<accession>A0AAV3XIK7</accession>
<dbReference type="InterPro" id="IPR036331">
    <property type="entry name" value="Chagasin-like_sf"/>
</dbReference>
<reference evidence="4" key="1">
    <citation type="submission" date="2019-10" db="EMBL/GenBank/DDBJ databases">
        <title>Draft genome sequece of Microseira wollei NIES-4236.</title>
        <authorList>
            <person name="Yamaguchi H."/>
            <person name="Suzuki S."/>
            <person name="Kawachi M."/>
        </authorList>
    </citation>
    <scope>NUCLEOTIDE SEQUENCE</scope>
    <source>
        <strain evidence="4">NIES-4236</strain>
    </source>
</reference>
<dbReference type="PANTHER" id="PTHR36530:SF1">
    <property type="entry name" value="AMOEBIASIN-1"/>
    <property type="match status" value="1"/>
</dbReference>
<evidence type="ECO:0000313" key="5">
    <source>
        <dbReference type="Proteomes" id="UP001050975"/>
    </source>
</evidence>
<evidence type="ECO:0000259" key="3">
    <source>
        <dbReference type="Pfam" id="PF09394"/>
    </source>
</evidence>
<dbReference type="InterPro" id="IPR052781">
    <property type="entry name" value="Cys_protease_inhibitor_I42"/>
</dbReference>
<comment type="caution">
    <text evidence="4">The sequence shown here is derived from an EMBL/GenBank/DDBJ whole genome shotgun (WGS) entry which is preliminary data.</text>
</comment>
<evidence type="ECO:0000256" key="1">
    <source>
        <dbReference type="ARBA" id="ARBA00022690"/>
    </source>
</evidence>
<dbReference type="InterPro" id="IPR018990">
    <property type="entry name" value="Prot_inh_I42_chagasin"/>
</dbReference>
<protein>
    <recommendedName>
        <fullName evidence="3">Proteinase inhibitor I42 chagasin domain-containing protein</fullName>
    </recommendedName>
</protein>
<organism evidence="4 5">
    <name type="scientific">Microseira wollei NIES-4236</name>
    <dbReference type="NCBI Taxonomy" id="2530354"/>
    <lineage>
        <taxon>Bacteria</taxon>
        <taxon>Bacillati</taxon>
        <taxon>Cyanobacteriota</taxon>
        <taxon>Cyanophyceae</taxon>
        <taxon>Oscillatoriophycideae</taxon>
        <taxon>Aerosakkonematales</taxon>
        <taxon>Aerosakkonemataceae</taxon>
        <taxon>Microseira</taxon>
    </lineage>
</organism>
<keyword evidence="2" id="KW-0789">Thiol protease inhibitor</keyword>
<dbReference type="AlphaFoldDB" id="A0AAV3XIK7"/>
<dbReference type="SUPFAM" id="SSF141066">
    <property type="entry name" value="ICP-like"/>
    <property type="match status" value="1"/>
</dbReference>
<proteinExistence type="predicted"/>
<name>A0AAV3XIK7_9CYAN</name>
<gene>
    <name evidence="4" type="ORF">MiSe_56270</name>
</gene>
<dbReference type="EMBL" id="BLAY01000100">
    <property type="protein sequence ID" value="GET40815.1"/>
    <property type="molecule type" value="Genomic_DNA"/>
</dbReference>
<dbReference type="PANTHER" id="PTHR36530">
    <property type="entry name" value="INHIBITOR OF CYSTEINE PEPTIDASE"/>
    <property type="match status" value="1"/>
</dbReference>
<dbReference type="Gene3D" id="2.60.40.2020">
    <property type="match status" value="1"/>
</dbReference>
<sequence length="151" mass="16986">MLPILLSILLIFTLVLNNAIYIFAEHLGFAGSVNSMHLIERRRVSELTIAQADNGKSFAIRPGDAIAIRLLENPTTGYQWTIDQTNSEIIELLESVFSPGSETAIGSGGVRKFRFRAKKPGNVQIRLKKWRSWQGDSSIVERFEVTIQVRK</sequence>
<evidence type="ECO:0000256" key="2">
    <source>
        <dbReference type="ARBA" id="ARBA00022704"/>
    </source>
</evidence>